<protein>
    <submittedName>
        <fullName evidence="2">Uncharacterized protein</fullName>
    </submittedName>
</protein>
<accession>A0A427B9Y7</accession>
<dbReference type="EMBL" id="AMZH03000150">
    <property type="protein sequence ID" value="RRT85236.1"/>
    <property type="molecule type" value="Genomic_DNA"/>
</dbReference>
<dbReference type="Proteomes" id="UP000287651">
    <property type="component" value="Unassembled WGS sequence"/>
</dbReference>
<feature type="compositionally biased region" description="Polar residues" evidence="1">
    <location>
        <begin position="165"/>
        <end position="174"/>
    </location>
</feature>
<reference evidence="2 3" key="1">
    <citation type="journal article" date="2014" name="Agronomy (Basel)">
        <title>A Draft Genome Sequence for Ensete ventricosum, the Drought-Tolerant Tree Against Hunger.</title>
        <authorList>
            <person name="Harrison J."/>
            <person name="Moore K.A."/>
            <person name="Paszkiewicz K."/>
            <person name="Jones T."/>
            <person name="Grant M."/>
            <person name="Ambacheew D."/>
            <person name="Muzemil S."/>
            <person name="Studholme D.J."/>
        </authorList>
    </citation>
    <scope>NUCLEOTIDE SEQUENCE [LARGE SCALE GENOMIC DNA]</scope>
</reference>
<dbReference type="InterPro" id="IPR012438">
    <property type="entry name" value="DUF1639"/>
</dbReference>
<evidence type="ECO:0000313" key="2">
    <source>
        <dbReference type="EMBL" id="RRT85236.1"/>
    </source>
</evidence>
<dbReference type="AlphaFoldDB" id="A0A427B9Y7"/>
<evidence type="ECO:0000313" key="3">
    <source>
        <dbReference type="Proteomes" id="UP000287651"/>
    </source>
</evidence>
<feature type="compositionally biased region" description="Basic residues" evidence="1">
    <location>
        <begin position="302"/>
        <end position="312"/>
    </location>
</feature>
<feature type="region of interest" description="Disordered" evidence="1">
    <location>
        <begin position="1"/>
        <end position="21"/>
    </location>
</feature>
<feature type="compositionally biased region" description="Low complexity" evidence="1">
    <location>
        <begin position="292"/>
        <end position="301"/>
    </location>
</feature>
<dbReference type="Pfam" id="PF07797">
    <property type="entry name" value="DUF1639"/>
    <property type="match status" value="1"/>
</dbReference>
<proteinExistence type="predicted"/>
<dbReference type="PANTHER" id="PTHR33130">
    <property type="entry name" value="PUTATIVE (DUF1639)-RELATED"/>
    <property type="match status" value="1"/>
</dbReference>
<sequence length="394" mass="44327">MRSRRHRPESGSYGERSRDMRPDPFGNFHVVPFSRPRLNGKINRSIVSNNDVAVFYWLARDACVRNHLAKLKRFLQYLFRSIYNPSLLKEHRPLLRLSLFSLFLPSSNPRPKTSYTSSSHSRFPTHGGLLFCPCENLVRRVMSTTGGASESMVYSAETARRPSEAATSSTPSQEQLRRFDVPQGHILHNFSFPILKTWGNQRVLRCMSVNGKGEAIGGGAACRTSSEAVGGGICVPEDGGDDDGGIEEVREKLLVHLREAADRLKLVVPPPMPLPPKGGETQTEPEREAEAEPSLSAAARPSKLRTRRRRSRAPAVSERQAIASRPEAAEKRVVRLRSGCTEPKERTKFSIALTREEIDEDIYSVTGHRARRRPRKRPRLVQKQLDVSPFCYLH</sequence>
<feature type="region of interest" description="Disordered" evidence="1">
    <location>
        <begin position="267"/>
        <end position="328"/>
    </location>
</feature>
<gene>
    <name evidence="2" type="ORF">B296_00000789</name>
</gene>
<name>A0A427B9Y7_ENSVE</name>
<evidence type="ECO:0000256" key="1">
    <source>
        <dbReference type="SAM" id="MobiDB-lite"/>
    </source>
</evidence>
<comment type="caution">
    <text evidence="2">The sequence shown here is derived from an EMBL/GenBank/DDBJ whole genome shotgun (WGS) entry which is preliminary data.</text>
</comment>
<feature type="region of interest" description="Disordered" evidence="1">
    <location>
        <begin position="151"/>
        <end position="175"/>
    </location>
</feature>
<dbReference type="PANTHER" id="PTHR33130:SF86">
    <property type="entry name" value="OS01G0132500 PROTEIN"/>
    <property type="match status" value="1"/>
</dbReference>
<organism evidence="2 3">
    <name type="scientific">Ensete ventricosum</name>
    <name type="common">Abyssinian banana</name>
    <name type="synonym">Musa ensete</name>
    <dbReference type="NCBI Taxonomy" id="4639"/>
    <lineage>
        <taxon>Eukaryota</taxon>
        <taxon>Viridiplantae</taxon>
        <taxon>Streptophyta</taxon>
        <taxon>Embryophyta</taxon>
        <taxon>Tracheophyta</taxon>
        <taxon>Spermatophyta</taxon>
        <taxon>Magnoliopsida</taxon>
        <taxon>Liliopsida</taxon>
        <taxon>Zingiberales</taxon>
        <taxon>Musaceae</taxon>
        <taxon>Ensete</taxon>
    </lineage>
</organism>